<feature type="region of interest" description="Disordered" evidence="1">
    <location>
        <begin position="101"/>
        <end position="203"/>
    </location>
</feature>
<protein>
    <submittedName>
        <fullName evidence="2">Uncharacterized protein</fullName>
    </submittedName>
</protein>
<evidence type="ECO:0000313" key="2">
    <source>
        <dbReference type="EMBL" id="KAJ5231591.1"/>
    </source>
</evidence>
<dbReference type="RefSeq" id="XP_056500335.1">
    <property type="nucleotide sequence ID" value="XM_056645097.1"/>
</dbReference>
<dbReference type="AlphaFoldDB" id="A0A9W9TM55"/>
<accession>A0A9W9TM55</accession>
<evidence type="ECO:0000256" key="1">
    <source>
        <dbReference type="SAM" id="MobiDB-lite"/>
    </source>
</evidence>
<feature type="compositionally biased region" description="Polar residues" evidence="1">
    <location>
        <begin position="235"/>
        <end position="258"/>
    </location>
</feature>
<reference evidence="2" key="1">
    <citation type="submission" date="2022-11" db="EMBL/GenBank/DDBJ databases">
        <authorList>
            <person name="Petersen C."/>
        </authorList>
    </citation>
    <scope>NUCLEOTIDE SEQUENCE</scope>
    <source>
        <strain evidence="2">IBT 23319</strain>
    </source>
</reference>
<feature type="compositionally biased region" description="Low complexity" evidence="1">
    <location>
        <begin position="587"/>
        <end position="601"/>
    </location>
</feature>
<dbReference type="OrthoDB" id="5372553at2759"/>
<feature type="compositionally biased region" description="Polar residues" evidence="1">
    <location>
        <begin position="571"/>
        <end position="586"/>
    </location>
</feature>
<feature type="compositionally biased region" description="Polar residues" evidence="1">
    <location>
        <begin position="433"/>
        <end position="442"/>
    </location>
</feature>
<feature type="compositionally biased region" description="Polar residues" evidence="1">
    <location>
        <begin position="627"/>
        <end position="649"/>
    </location>
</feature>
<feature type="compositionally biased region" description="Polar residues" evidence="1">
    <location>
        <begin position="162"/>
        <end position="175"/>
    </location>
</feature>
<evidence type="ECO:0000313" key="3">
    <source>
        <dbReference type="Proteomes" id="UP001147733"/>
    </source>
</evidence>
<feature type="region of interest" description="Disordered" evidence="1">
    <location>
        <begin position="423"/>
        <end position="477"/>
    </location>
</feature>
<proteinExistence type="predicted"/>
<keyword evidence="3" id="KW-1185">Reference proteome</keyword>
<comment type="caution">
    <text evidence="2">The sequence shown here is derived from an EMBL/GenBank/DDBJ whole genome shotgun (WGS) entry which is preliminary data.</text>
</comment>
<feature type="region of interest" description="Disordered" evidence="1">
    <location>
        <begin position="231"/>
        <end position="278"/>
    </location>
</feature>
<reference evidence="2" key="2">
    <citation type="journal article" date="2023" name="IMA Fungus">
        <title>Comparative genomic study of the Penicillium genus elucidates a diverse pangenome and 15 lateral gene transfer events.</title>
        <authorList>
            <person name="Petersen C."/>
            <person name="Sorensen T."/>
            <person name="Nielsen M.R."/>
            <person name="Sondergaard T.E."/>
            <person name="Sorensen J.L."/>
            <person name="Fitzpatrick D.A."/>
            <person name="Frisvad J.C."/>
            <person name="Nielsen K.L."/>
        </authorList>
    </citation>
    <scope>NUCLEOTIDE SEQUENCE</scope>
    <source>
        <strain evidence="2">IBT 23319</strain>
    </source>
</reference>
<feature type="region of interest" description="Disordered" evidence="1">
    <location>
        <begin position="1"/>
        <end position="23"/>
    </location>
</feature>
<name>A0A9W9TM55_PENCI</name>
<dbReference type="EMBL" id="JAPQKT010000005">
    <property type="protein sequence ID" value="KAJ5231591.1"/>
    <property type="molecule type" value="Genomic_DNA"/>
</dbReference>
<dbReference type="Proteomes" id="UP001147733">
    <property type="component" value="Unassembled WGS sequence"/>
</dbReference>
<organism evidence="2 3">
    <name type="scientific">Penicillium citrinum</name>
    <dbReference type="NCBI Taxonomy" id="5077"/>
    <lineage>
        <taxon>Eukaryota</taxon>
        <taxon>Fungi</taxon>
        <taxon>Dikarya</taxon>
        <taxon>Ascomycota</taxon>
        <taxon>Pezizomycotina</taxon>
        <taxon>Eurotiomycetes</taxon>
        <taxon>Eurotiomycetidae</taxon>
        <taxon>Eurotiales</taxon>
        <taxon>Aspergillaceae</taxon>
        <taxon>Penicillium</taxon>
    </lineage>
</organism>
<sequence>MDSEAESRMRALQMADLGSSRRDHVSTHEDVHYASHISLQEIEAGRAFHKVNTAVGRQANIHKDKLTAWAVYGEEVKDLDNIEKLPTLKDGQTHRVRLSEAVKAQGGQQYGEGSGRRAQSKHENHHPLSGSLTNRRFGPGGIRAGRGRASTFRGRPGGPAMRSQSLVLPSDSGPTRQDPALDSNNDESTAFGKRGNAGRRGFRDSDYTTHVADAEAFMASARGYLRSESLRKASVSPSRPPVTTAQPAQKASRSFSESPTRRSAIRNPVQAPAKNVAPEKALSPRPIVNLPINPAAVTRKIIDKAAVAATKIVDTPKPIHKDQLPKTLVEDLLIDFSSDDDTPRQSTKALSKLSNELLVDLGDEFFDAPEDAGGKGILSETTQKQLLGLDLTPSKLPLSLDKGYDLEGMGAEDVDEILQNKTAQATDPIDAGSIQSRSSFTGHRSPAQGSTSSSQRTKTKSHEGNLSPFKPGHSEFDPLKDFKELHISEPPGLAFGTNEPKTAAARQRAFSSEKDVCPELKRGGIGSLAQSCHAFDVEHSRAMGQARTVGVKPSLTCQHEAEVTVEYQRASHGNSRTTLPPSTQAVPSSKQNSSQSAQAPKPSNPPRPSGIQASCFAFEASALPSYPASQRRTVSSPMVAGTGTTTTRPFGQPYNRDGSRGRRM</sequence>
<feature type="region of interest" description="Disordered" evidence="1">
    <location>
        <begin position="566"/>
        <end position="612"/>
    </location>
</feature>
<feature type="region of interest" description="Disordered" evidence="1">
    <location>
        <begin position="626"/>
        <end position="664"/>
    </location>
</feature>
<dbReference type="GeneID" id="81384264"/>
<gene>
    <name evidence="2" type="ORF">N7469_006179</name>
</gene>